<comment type="caution">
    <text evidence="4">The sequence shown here is derived from an EMBL/GenBank/DDBJ whole genome shotgun (WGS) entry which is preliminary data.</text>
</comment>
<feature type="region of interest" description="Disordered" evidence="3">
    <location>
        <begin position="757"/>
        <end position="813"/>
    </location>
</feature>
<evidence type="ECO:0000256" key="3">
    <source>
        <dbReference type="SAM" id="MobiDB-lite"/>
    </source>
</evidence>
<evidence type="ECO:0000256" key="2">
    <source>
        <dbReference type="ARBA" id="ARBA00022525"/>
    </source>
</evidence>
<dbReference type="PRINTS" id="PR00313">
    <property type="entry name" value="CABNDNGRPT"/>
</dbReference>
<gene>
    <name evidence="4" type="ORF">ACFORG_20725</name>
</gene>
<sequence length="813" mass="81505">MSILTNGTPGNDTISTGPEDDIINGLGGEDIIESGAGNDTVNPGENNSFDYTDTGAGDDVVILTDTGAGFQVVGFSSLPTGVTVNIDGVANSATIDKGANGTTTVTDVQVAMLAGGFMVQGSNHDDVFNLTGVDGGFAMMRGMAGDDTFNIVAGPGTVRLDYRATSVATGIVADLSTGIVSEDGFGGRDTITGDTLDQIRGTNLDDTILGSAEDDHIRGSGGNDSLTGGDGSDTLRGGAGDDVLNPGDNDDFDEVDPGAGNDTIILSDLANGHVFLGNFELESGITVNVDGAANTGSVDKGTAGTTSLVDVQTPMLGGGVGIAGSNFDDVFNVTVAEGGFAYVRGYAGNDTFNISDDAGRLRLDYKSSSVSNGVVADLGAGIVSEDGFGGSDTITGASVDRFRGTDLDDSISGGSGDDGIEGVGGNDTIFGRGGDDFLDGGDGNDILNAGDGADTLRGGSGDDTLVAGNSDGYSELDSGSGDDRIEFAGTTVGSFVLAHFSLGSGVSIMVDGASNTGSIDKGANGTTTLVDVRNPMESEHLWLFGSSHDDTITATASDDGDIRIRGYAGNDTIEVGTGPGRVRLDYDSSSISNGIVADFGAGMVSEDGFGGSDTISGGPVWEYRGSRLDDDITLTDGDDRLRAKDGNDTVDGGAGHDTVLFDSNAGDASITETAPGSGVIRVISAEGTDLLSNVEELEFNDTALLVSELFPAGGTIEGTPGADTLQGTEGDDEILGLAGNDVLRGLNGADCLDGGPGADTLNGGDGDDTITGGPDGHEADQRDVIYAGAGNDLAEGGGGNDQIFGQEGNDTLA</sequence>
<protein>
    <submittedName>
        <fullName evidence="4">Calcium-binding protein</fullName>
    </submittedName>
</protein>
<reference evidence="5" key="1">
    <citation type="journal article" date="2019" name="Int. J. Syst. Evol. Microbiol.">
        <title>The Global Catalogue of Microorganisms (GCM) 10K type strain sequencing project: providing services to taxonomists for standard genome sequencing and annotation.</title>
        <authorList>
            <consortium name="The Broad Institute Genomics Platform"/>
            <consortium name="The Broad Institute Genome Sequencing Center for Infectious Disease"/>
            <person name="Wu L."/>
            <person name="Ma J."/>
        </authorList>
    </citation>
    <scope>NUCLEOTIDE SEQUENCE [LARGE SCALE GENOMIC DNA]</scope>
    <source>
        <strain evidence="5">KCTC 42911</strain>
    </source>
</reference>
<feature type="region of interest" description="Disordered" evidence="3">
    <location>
        <begin position="453"/>
        <end position="478"/>
    </location>
</feature>
<keyword evidence="5" id="KW-1185">Reference proteome</keyword>
<dbReference type="RefSeq" id="WP_386737481.1">
    <property type="nucleotide sequence ID" value="NZ_JBHRXI010000045.1"/>
</dbReference>
<accession>A0ABV7TN19</accession>
<dbReference type="InterPro" id="IPR050557">
    <property type="entry name" value="RTX_toxin/Mannuronan_C5-epim"/>
</dbReference>
<name>A0ABV7TN19_9RHOB</name>
<evidence type="ECO:0000313" key="5">
    <source>
        <dbReference type="Proteomes" id="UP001595629"/>
    </source>
</evidence>
<dbReference type="PANTHER" id="PTHR38340">
    <property type="entry name" value="S-LAYER PROTEIN"/>
    <property type="match status" value="1"/>
</dbReference>
<dbReference type="Pfam" id="PF00353">
    <property type="entry name" value="HemolysinCabind"/>
    <property type="match status" value="8"/>
</dbReference>
<feature type="region of interest" description="Disordered" evidence="3">
    <location>
        <begin position="210"/>
        <end position="256"/>
    </location>
</feature>
<comment type="subcellular location">
    <subcellularLocation>
        <location evidence="1">Secreted</location>
    </subcellularLocation>
</comment>
<feature type="compositionally biased region" description="Polar residues" evidence="3">
    <location>
        <begin position="37"/>
        <end position="51"/>
    </location>
</feature>
<dbReference type="PROSITE" id="PS00330">
    <property type="entry name" value="HEMOLYSIN_CALCIUM"/>
    <property type="match status" value="6"/>
</dbReference>
<proteinExistence type="predicted"/>
<feature type="region of interest" description="Disordered" evidence="3">
    <location>
        <begin position="1"/>
        <end position="52"/>
    </location>
</feature>
<dbReference type="SUPFAM" id="SSF51120">
    <property type="entry name" value="beta-Roll"/>
    <property type="match status" value="5"/>
</dbReference>
<feature type="compositionally biased region" description="Polar residues" evidence="3">
    <location>
        <begin position="1"/>
        <end position="16"/>
    </location>
</feature>
<evidence type="ECO:0000256" key="1">
    <source>
        <dbReference type="ARBA" id="ARBA00004613"/>
    </source>
</evidence>
<dbReference type="Gene3D" id="2.150.10.10">
    <property type="entry name" value="Serralysin-like metalloprotease, C-terminal"/>
    <property type="match status" value="5"/>
</dbReference>
<evidence type="ECO:0000313" key="4">
    <source>
        <dbReference type="EMBL" id="MFC3616174.1"/>
    </source>
</evidence>
<keyword evidence="2" id="KW-0964">Secreted</keyword>
<dbReference type="InterPro" id="IPR001343">
    <property type="entry name" value="Hemolysn_Ca-bd"/>
</dbReference>
<feature type="non-terminal residue" evidence="4">
    <location>
        <position position="813"/>
    </location>
</feature>
<dbReference type="InterPro" id="IPR011049">
    <property type="entry name" value="Serralysin-like_metalloprot_C"/>
</dbReference>
<dbReference type="Proteomes" id="UP001595629">
    <property type="component" value="Unassembled WGS sequence"/>
</dbReference>
<dbReference type="EMBL" id="JBHRXI010000045">
    <property type="protein sequence ID" value="MFC3616174.1"/>
    <property type="molecule type" value="Genomic_DNA"/>
</dbReference>
<dbReference type="PANTHER" id="PTHR38340:SF1">
    <property type="entry name" value="S-LAYER PROTEIN"/>
    <property type="match status" value="1"/>
</dbReference>
<organism evidence="4 5">
    <name type="scientific">Lutimaribacter marinistellae</name>
    <dbReference type="NCBI Taxonomy" id="1820329"/>
    <lineage>
        <taxon>Bacteria</taxon>
        <taxon>Pseudomonadati</taxon>
        <taxon>Pseudomonadota</taxon>
        <taxon>Alphaproteobacteria</taxon>
        <taxon>Rhodobacterales</taxon>
        <taxon>Roseobacteraceae</taxon>
        <taxon>Lutimaribacter</taxon>
    </lineage>
</organism>
<dbReference type="InterPro" id="IPR018511">
    <property type="entry name" value="Hemolysin-typ_Ca-bd_CS"/>
</dbReference>